<comment type="caution">
    <text evidence="1">The sequence shown here is derived from an EMBL/GenBank/DDBJ whole genome shotgun (WGS) entry which is preliminary data.</text>
</comment>
<keyword evidence="2" id="KW-1185">Reference proteome</keyword>
<evidence type="ECO:0008006" key="3">
    <source>
        <dbReference type="Google" id="ProtNLM"/>
    </source>
</evidence>
<evidence type="ECO:0000313" key="2">
    <source>
        <dbReference type="Proteomes" id="UP000700059"/>
    </source>
</evidence>
<dbReference type="EMBL" id="JAIGYQ010000015">
    <property type="protein sequence ID" value="MBX7491509.1"/>
    <property type="molecule type" value="Genomic_DNA"/>
</dbReference>
<sequence>MFEKFFDNIISQNYSFGDYEYEKYNCELAELCKNMKNADVRGMMDFWERKAKEDYFELSHPIYNHITLRGVKSFKGNNSILNIVFMCDKNMGFPLFLLQFSDCFNSLFFQDNNHQCKALRLDGWRGDYRNHFAIFRAALLARKNEDFSYRDIKFGFTLSNCRPYHFFNFSLLYFENLDIANKKVANEKLIFFKTDKITQSLASEKEDLVYLQPYVRENAILPFTAYSKALSKDFYYSIVKQTQNSHRANISGGGGQKLKRR</sequence>
<gene>
    <name evidence="1" type="ORF">K4G57_08560</name>
</gene>
<proteinExistence type="predicted"/>
<evidence type="ECO:0000313" key="1">
    <source>
        <dbReference type="EMBL" id="MBX7491509.1"/>
    </source>
</evidence>
<dbReference type="Proteomes" id="UP000700059">
    <property type="component" value="Unassembled WGS sequence"/>
</dbReference>
<accession>A0ABS7JQ29</accession>
<name>A0ABS7JQ29_9HELI</name>
<protein>
    <recommendedName>
        <fullName evidence="3">DUF2971 domain-containing protein</fullName>
    </recommendedName>
</protein>
<dbReference type="RefSeq" id="WP_221561837.1">
    <property type="nucleotide sequence ID" value="NZ_JAIGYQ010000015.1"/>
</dbReference>
<reference evidence="1 2" key="1">
    <citation type="submission" date="2021-08" db="EMBL/GenBank/DDBJ databases">
        <title>Helicobacter spp. isolated from feces of Anatolian Ground Squirrel (Spermophilus xanthoprymnus) in Turkey.</title>
        <authorList>
            <person name="Aydin F."/>
            <person name="Abay S."/>
            <person name="Kayman T."/>
            <person name="Karakaya E."/>
            <person name="Saticioglu I.B."/>
        </authorList>
    </citation>
    <scope>NUCLEOTIDE SEQUENCE [LARGE SCALE GENOMIC DNA]</scope>
    <source>
        <strain evidence="1 2">Faydin-H70</strain>
    </source>
</reference>
<organism evidence="1 2">
    <name type="scientific">Helicobacter turcicus</name>
    <dbReference type="NCBI Taxonomy" id="2867412"/>
    <lineage>
        <taxon>Bacteria</taxon>
        <taxon>Pseudomonadati</taxon>
        <taxon>Campylobacterota</taxon>
        <taxon>Epsilonproteobacteria</taxon>
        <taxon>Campylobacterales</taxon>
        <taxon>Helicobacteraceae</taxon>
        <taxon>Helicobacter</taxon>
    </lineage>
</organism>